<name>A0AAV5ISE1_9ROSI</name>
<dbReference type="EMBL" id="BPVZ01000017">
    <property type="protein sequence ID" value="GKV01546.1"/>
    <property type="molecule type" value="Genomic_DNA"/>
</dbReference>
<protein>
    <submittedName>
        <fullName evidence="1">Uncharacterized protein</fullName>
    </submittedName>
</protein>
<gene>
    <name evidence="1" type="ORF">SLEP1_g14093</name>
</gene>
<dbReference type="AlphaFoldDB" id="A0AAV5ISE1"/>
<accession>A0AAV5ISE1</accession>
<comment type="caution">
    <text evidence="1">The sequence shown here is derived from an EMBL/GenBank/DDBJ whole genome shotgun (WGS) entry which is preliminary data.</text>
</comment>
<organism evidence="1 2">
    <name type="scientific">Rubroshorea leprosula</name>
    <dbReference type="NCBI Taxonomy" id="152421"/>
    <lineage>
        <taxon>Eukaryota</taxon>
        <taxon>Viridiplantae</taxon>
        <taxon>Streptophyta</taxon>
        <taxon>Embryophyta</taxon>
        <taxon>Tracheophyta</taxon>
        <taxon>Spermatophyta</taxon>
        <taxon>Magnoliopsida</taxon>
        <taxon>eudicotyledons</taxon>
        <taxon>Gunneridae</taxon>
        <taxon>Pentapetalae</taxon>
        <taxon>rosids</taxon>
        <taxon>malvids</taxon>
        <taxon>Malvales</taxon>
        <taxon>Dipterocarpaceae</taxon>
        <taxon>Rubroshorea</taxon>
    </lineage>
</organism>
<evidence type="ECO:0000313" key="2">
    <source>
        <dbReference type="Proteomes" id="UP001054252"/>
    </source>
</evidence>
<keyword evidence="2" id="KW-1185">Reference proteome</keyword>
<reference evidence="1 2" key="1">
    <citation type="journal article" date="2021" name="Commun. Biol.">
        <title>The genome of Shorea leprosula (Dipterocarpaceae) highlights the ecological relevance of drought in aseasonal tropical rainforests.</title>
        <authorList>
            <person name="Ng K.K.S."/>
            <person name="Kobayashi M.J."/>
            <person name="Fawcett J.A."/>
            <person name="Hatakeyama M."/>
            <person name="Paape T."/>
            <person name="Ng C.H."/>
            <person name="Ang C.C."/>
            <person name="Tnah L.H."/>
            <person name="Lee C.T."/>
            <person name="Nishiyama T."/>
            <person name="Sese J."/>
            <person name="O'Brien M.J."/>
            <person name="Copetti D."/>
            <person name="Mohd Noor M.I."/>
            <person name="Ong R.C."/>
            <person name="Putra M."/>
            <person name="Sireger I.Z."/>
            <person name="Indrioko S."/>
            <person name="Kosugi Y."/>
            <person name="Izuno A."/>
            <person name="Isagi Y."/>
            <person name="Lee S.L."/>
            <person name="Shimizu K.K."/>
        </authorList>
    </citation>
    <scope>NUCLEOTIDE SEQUENCE [LARGE SCALE GENOMIC DNA]</scope>
    <source>
        <strain evidence="1">214</strain>
    </source>
</reference>
<dbReference type="Proteomes" id="UP001054252">
    <property type="component" value="Unassembled WGS sequence"/>
</dbReference>
<proteinExistence type="predicted"/>
<sequence>MSHEGLKKATTDGGGEQMQICSAAAALFSEGEVVVVRWRTVRNMSREGLERVTDGGG</sequence>
<evidence type="ECO:0000313" key="1">
    <source>
        <dbReference type="EMBL" id="GKV01546.1"/>
    </source>
</evidence>